<protein>
    <submittedName>
        <fullName evidence="2">Uncharacterized protein</fullName>
    </submittedName>
</protein>
<feature type="region of interest" description="Disordered" evidence="1">
    <location>
        <begin position="41"/>
        <end position="72"/>
    </location>
</feature>
<evidence type="ECO:0000256" key="1">
    <source>
        <dbReference type="SAM" id="MobiDB-lite"/>
    </source>
</evidence>
<sequence length="72" mass="7786">MLIPFYICAAFRIYDICGICFAGDPRLPAFAHRTCPPTAGDANATNHSPSNQTLAISPQSDARHKPLRPSCV</sequence>
<dbReference type="AlphaFoldDB" id="C5EDG3"/>
<feature type="compositionally biased region" description="Polar residues" evidence="1">
    <location>
        <begin position="43"/>
        <end position="60"/>
    </location>
</feature>
<proteinExistence type="predicted"/>
<name>C5EDG3_BIFLI</name>
<accession>C5EDG3</accession>
<dbReference type="HOGENOM" id="CLU_2714261_0_0_11"/>
<gene>
    <name evidence="2" type="ORF">BLIG_02186</name>
</gene>
<reference evidence="2" key="1">
    <citation type="submission" date="2008-08" db="EMBL/GenBank/DDBJ databases">
        <title>Annotation of Bifidobacterium longum subsp. infantis CCUG 52486.</title>
        <authorList>
            <consortium name="The Broad Institute Genome Sequencing Platform"/>
            <person name="Gougoulias C."/>
            <person name="Tuohy K.M."/>
            <person name="Gibson G.R."/>
            <person name="Ward D."/>
            <person name="Mehta T."/>
            <person name="Young S."/>
            <person name="Jaffe D."/>
            <person name="Gnerre S."/>
            <person name="Berlin A."/>
            <person name="Heiman D."/>
            <person name="Hepburn T."/>
            <person name="Shea T."/>
            <person name="Sykes S."/>
            <person name="Alvarado L."/>
            <person name="Kodira C."/>
            <person name="Borodovsky M."/>
            <person name="Lander E."/>
            <person name="Galagan J."/>
            <person name="Nusbaum C."/>
            <person name="Birren B."/>
        </authorList>
    </citation>
    <scope>NUCLEOTIDE SEQUENCE [LARGE SCALE GENOMIC DNA]</scope>
    <source>
        <strain evidence="2">CCUG 52486</strain>
    </source>
</reference>
<organism evidence="2">
    <name type="scientific">Bifidobacterium longum subsp. infantis CCUG 52486</name>
    <dbReference type="NCBI Taxonomy" id="537937"/>
    <lineage>
        <taxon>Bacteria</taxon>
        <taxon>Bacillati</taxon>
        <taxon>Actinomycetota</taxon>
        <taxon>Actinomycetes</taxon>
        <taxon>Bifidobacteriales</taxon>
        <taxon>Bifidobacteriaceae</taxon>
        <taxon>Bifidobacterium</taxon>
    </lineage>
</organism>
<dbReference type="Proteomes" id="UP000005084">
    <property type="component" value="Unassembled WGS sequence"/>
</dbReference>
<dbReference type="EMBL" id="DS990244">
    <property type="protein sequence ID" value="EEQ56057.1"/>
    <property type="molecule type" value="Genomic_DNA"/>
</dbReference>
<evidence type="ECO:0000313" key="2">
    <source>
        <dbReference type="EMBL" id="EEQ56057.1"/>
    </source>
</evidence>